<evidence type="ECO:0000256" key="2">
    <source>
        <dbReference type="ARBA" id="ARBA00006679"/>
    </source>
</evidence>
<evidence type="ECO:0000256" key="6">
    <source>
        <dbReference type="ARBA" id="ARBA00023136"/>
    </source>
</evidence>
<dbReference type="InterPro" id="IPR032808">
    <property type="entry name" value="DoxX"/>
</dbReference>
<evidence type="ECO:0000256" key="1">
    <source>
        <dbReference type="ARBA" id="ARBA00004651"/>
    </source>
</evidence>
<name>A0A3D8MA25_9ALTE</name>
<organism evidence="8 9">
    <name type="scientific">Alteromonas aestuariivivens</name>
    <dbReference type="NCBI Taxonomy" id="1938339"/>
    <lineage>
        <taxon>Bacteria</taxon>
        <taxon>Pseudomonadati</taxon>
        <taxon>Pseudomonadota</taxon>
        <taxon>Gammaproteobacteria</taxon>
        <taxon>Alteromonadales</taxon>
        <taxon>Alteromonadaceae</taxon>
        <taxon>Alteromonas/Salinimonas group</taxon>
        <taxon>Alteromonas</taxon>
    </lineage>
</organism>
<keyword evidence="9" id="KW-1185">Reference proteome</keyword>
<dbReference type="RefSeq" id="WP_115593030.1">
    <property type="nucleotide sequence ID" value="NZ_QRHA01000005.1"/>
</dbReference>
<accession>A0A3D8MA25</accession>
<gene>
    <name evidence="8" type="ORF">DXV75_08795</name>
</gene>
<dbReference type="AlphaFoldDB" id="A0A3D8MA25"/>
<evidence type="ECO:0000256" key="5">
    <source>
        <dbReference type="ARBA" id="ARBA00022989"/>
    </source>
</evidence>
<evidence type="ECO:0000256" key="3">
    <source>
        <dbReference type="ARBA" id="ARBA00022475"/>
    </source>
</evidence>
<keyword evidence="6 7" id="KW-0472">Membrane</keyword>
<keyword evidence="4 7" id="KW-0812">Transmembrane</keyword>
<keyword evidence="3" id="KW-1003">Cell membrane</keyword>
<keyword evidence="5 7" id="KW-1133">Transmembrane helix</keyword>
<evidence type="ECO:0000313" key="9">
    <source>
        <dbReference type="Proteomes" id="UP000256561"/>
    </source>
</evidence>
<comment type="subcellular location">
    <subcellularLocation>
        <location evidence="1">Cell membrane</location>
        <topology evidence="1">Multi-pass membrane protein</topology>
    </subcellularLocation>
</comment>
<evidence type="ECO:0000256" key="4">
    <source>
        <dbReference type="ARBA" id="ARBA00022692"/>
    </source>
</evidence>
<evidence type="ECO:0000313" key="8">
    <source>
        <dbReference type="EMBL" id="RDV26160.1"/>
    </source>
</evidence>
<proteinExistence type="inferred from homology"/>
<dbReference type="PANTHER" id="PTHR33452">
    <property type="entry name" value="OXIDOREDUCTASE CATD-RELATED"/>
    <property type="match status" value="1"/>
</dbReference>
<feature type="transmembrane region" description="Helical" evidence="7">
    <location>
        <begin position="88"/>
        <end position="106"/>
    </location>
</feature>
<dbReference type="InterPro" id="IPR051907">
    <property type="entry name" value="DoxX-like_oxidoreductase"/>
</dbReference>
<dbReference type="OrthoDB" id="346004at2"/>
<comment type="similarity">
    <text evidence="2">Belongs to the DoxX family.</text>
</comment>
<dbReference type="EMBL" id="QRHA01000005">
    <property type="protein sequence ID" value="RDV26160.1"/>
    <property type="molecule type" value="Genomic_DNA"/>
</dbReference>
<evidence type="ECO:0000256" key="7">
    <source>
        <dbReference type="SAM" id="Phobius"/>
    </source>
</evidence>
<protein>
    <submittedName>
        <fullName evidence="8">DoxX family protein</fullName>
    </submittedName>
</protein>
<dbReference type="GO" id="GO:0005886">
    <property type="term" value="C:plasma membrane"/>
    <property type="evidence" value="ECO:0007669"/>
    <property type="project" value="UniProtKB-SubCell"/>
</dbReference>
<feature type="transmembrane region" description="Helical" evidence="7">
    <location>
        <begin position="170"/>
        <end position="189"/>
    </location>
</feature>
<dbReference type="Pfam" id="PF07681">
    <property type="entry name" value="DoxX"/>
    <property type="match status" value="1"/>
</dbReference>
<feature type="transmembrane region" description="Helical" evidence="7">
    <location>
        <begin position="57"/>
        <end position="81"/>
    </location>
</feature>
<dbReference type="Proteomes" id="UP000256561">
    <property type="component" value="Unassembled WGS sequence"/>
</dbReference>
<sequence length="203" mass="22533">MSGPILPALQQRLQKLDGVPLLMLRLYLAPVMLQAGWNKVVNFEQVVTWFGNVEWGLGLPMPALQVTLAIGAELLGGIFLLLGLFTRLSSIPLIFTMLVAAVMVHWENGWLAIADPQSWLANGVLLYDESVVTSAEKLQRANSLLQEYGHYDWLTSSGKLVILNNGMEFAITYLVMLLVLLAYGGGRYVSADYWLRRASSNLH</sequence>
<reference evidence="9" key="1">
    <citation type="submission" date="2018-08" db="EMBL/GenBank/DDBJ databases">
        <authorList>
            <person name="Zhang J."/>
            <person name="Du Z.-J."/>
        </authorList>
    </citation>
    <scope>NUCLEOTIDE SEQUENCE [LARGE SCALE GENOMIC DNA]</scope>
    <source>
        <strain evidence="9">KCTC 52655</strain>
    </source>
</reference>
<comment type="caution">
    <text evidence="8">The sequence shown here is derived from an EMBL/GenBank/DDBJ whole genome shotgun (WGS) entry which is preliminary data.</text>
</comment>
<dbReference type="PANTHER" id="PTHR33452:SF19">
    <property type="entry name" value="DOXX FAMILY PROTEIN"/>
    <property type="match status" value="1"/>
</dbReference>